<organism evidence="2 3">
    <name type="scientific">Alicyclobacillus macrosporangiidus</name>
    <dbReference type="NCBI Taxonomy" id="392015"/>
    <lineage>
        <taxon>Bacteria</taxon>
        <taxon>Bacillati</taxon>
        <taxon>Bacillota</taxon>
        <taxon>Bacilli</taxon>
        <taxon>Bacillales</taxon>
        <taxon>Alicyclobacillaceae</taxon>
        <taxon>Alicyclobacillus</taxon>
    </lineage>
</organism>
<protein>
    <submittedName>
        <fullName evidence="2">Predicted kinase, aminoglycoside phosphotransferase (APT) family</fullName>
    </submittedName>
</protein>
<accession>A0A1I7L7M9</accession>
<feature type="domain" description="Aminoglycoside phosphotransferase" evidence="1">
    <location>
        <begin position="36"/>
        <end position="268"/>
    </location>
</feature>
<dbReference type="Proteomes" id="UP000183508">
    <property type="component" value="Unassembled WGS sequence"/>
</dbReference>
<reference evidence="3" key="1">
    <citation type="submission" date="2016-10" db="EMBL/GenBank/DDBJ databases">
        <authorList>
            <person name="Varghese N."/>
        </authorList>
    </citation>
    <scope>NUCLEOTIDE SEQUENCE [LARGE SCALE GENOMIC DNA]</scope>
    <source>
        <strain evidence="3">DSM 17980</strain>
    </source>
</reference>
<keyword evidence="3" id="KW-1185">Reference proteome</keyword>
<dbReference type="Pfam" id="PF01636">
    <property type="entry name" value="APH"/>
    <property type="match status" value="1"/>
</dbReference>
<dbReference type="STRING" id="392015.SAMN05421543_12739"/>
<dbReference type="AlphaFoldDB" id="A0A1I7L7M9"/>
<dbReference type="eggNOG" id="COG3173">
    <property type="taxonomic scope" value="Bacteria"/>
</dbReference>
<sequence>MNRIWAADISITREQARVVIERQFPELAPADVRWWNEGWDNTLFEVNERYVFRFPRRAVAVDLLRTELGILPHLAERLPAAIPNPRFLGTPGDGFPFPFFGYDKLPGRPPHEVRPTEVQRTASAGPWARFLRALHQVPVSDAIRWGIADSDAIGRLDVARRAPQLAARAQTLHEKGVLGDVAPVLEMAASAASWGDAAGTVPMAVVHGDLNFRNFLVDEAGALCGVIDWGDAHIGHPAIDLTVVYTFLPPQAREAFWRVYGPVPDAVRRLARFRALYASVLILEYAVDIGDERQAEEAMRGIVWSLAD</sequence>
<keyword evidence="2" id="KW-0808">Transferase</keyword>
<dbReference type="SUPFAM" id="SSF56112">
    <property type="entry name" value="Protein kinase-like (PK-like)"/>
    <property type="match status" value="1"/>
</dbReference>
<dbReference type="EMBL" id="FPBV01000027">
    <property type="protein sequence ID" value="SFV05645.1"/>
    <property type="molecule type" value="Genomic_DNA"/>
</dbReference>
<dbReference type="InterPro" id="IPR002575">
    <property type="entry name" value="Aminoglycoside_PTrfase"/>
</dbReference>
<name>A0A1I7L7M9_9BACL</name>
<dbReference type="GO" id="GO:0016301">
    <property type="term" value="F:kinase activity"/>
    <property type="evidence" value="ECO:0007669"/>
    <property type="project" value="UniProtKB-KW"/>
</dbReference>
<dbReference type="RefSeq" id="WP_074956100.1">
    <property type="nucleotide sequence ID" value="NZ_FPBV01000027.1"/>
</dbReference>
<gene>
    <name evidence="2" type="ORF">SAMN05421543_12739</name>
</gene>
<proteinExistence type="predicted"/>
<evidence type="ECO:0000313" key="3">
    <source>
        <dbReference type="Proteomes" id="UP000183508"/>
    </source>
</evidence>
<dbReference type="InterPro" id="IPR011009">
    <property type="entry name" value="Kinase-like_dom_sf"/>
</dbReference>
<dbReference type="Gene3D" id="3.90.1200.10">
    <property type="match status" value="1"/>
</dbReference>
<dbReference type="PANTHER" id="PTHR21310">
    <property type="entry name" value="AMINOGLYCOSIDE PHOSPHOTRANSFERASE-RELATED-RELATED"/>
    <property type="match status" value="1"/>
</dbReference>
<dbReference type="OrthoDB" id="3806873at2"/>
<evidence type="ECO:0000313" key="2">
    <source>
        <dbReference type="EMBL" id="SFV05645.1"/>
    </source>
</evidence>
<evidence type="ECO:0000259" key="1">
    <source>
        <dbReference type="Pfam" id="PF01636"/>
    </source>
</evidence>
<dbReference type="InterPro" id="IPR051678">
    <property type="entry name" value="AGP_Transferase"/>
</dbReference>
<dbReference type="Gene3D" id="3.30.200.20">
    <property type="entry name" value="Phosphorylase Kinase, domain 1"/>
    <property type="match status" value="1"/>
</dbReference>
<keyword evidence="2" id="KW-0418">Kinase</keyword>
<dbReference type="PANTHER" id="PTHR21310:SF42">
    <property type="entry name" value="BIFUNCTIONAL AAC_APH"/>
    <property type="match status" value="1"/>
</dbReference>